<comment type="subcellular location">
    <subcellularLocation>
        <location evidence="1">Cytoplasm</location>
    </subcellularLocation>
</comment>
<evidence type="ECO:0000256" key="1">
    <source>
        <dbReference type="ARBA" id="ARBA00004496"/>
    </source>
</evidence>
<dbReference type="OrthoDB" id="6049320at2759"/>
<feature type="domain" description="BTB" evidence="3">
    <location>
        <begin position="103"/>
        <end position="170"/>
    </location>
</feature>
<evidence type="ECO:0000313" key="5">
    <source>
        <dbReference type="Proteomes" id="UP000683360"/>
    </source>
</evidence>
<evidence type="ECO:0000313" key="4">
    <source>
        <dbReference type="EMBL" id="CAG2191384.1"/>
    </source>
</evidence>
<dbReference type="SMART" id="SM00225">
    <property type="entry name" value="BTB"/>
    <property type="match status" value="1"/>
</dbReference>
<dbReference type="Gene3D" id="2.60.120.820">
    <property type="entry name" value="PHR domain"/>
    <property type="match status" value="1"/>
</dbReference>
<dbReference type="PROSITE" id="PS50097">
    <property type="entry name" value="BTB"/>
    <property type="match status" value="1"/>
</dbReference>
<dbReference type="GO" id="GO:0005737">
    <property type="term" value="C:cytoplasm"/>
    <property type="evidence" value="ECO:0007669"/>
    <property type="project" value="UniProtKB-SubCell"/>
</dbReference>
<protein>
    <submittedName>
        <fullName evidence="4">BTBD3_6</fullName>
    </submittedName>
</protein>
<dbReference type="PANTHER" id="PTHR45774:SF3">
    <property type="entry name" value="BTB (POZ) DOMAIN-CONTAINING 2B-RELATED"/>
    <property type="match status" value="1"/>
</dbReference>
<dbReference type="InterPro" id="IPR000210">
    <property type="entry name" value="BTB/POZ_dom"/>
</dbReference>
<dbReference type="InterPro" id="IPR038648">
    <property type="entry name" value="PHR_sf"/>
</dbReference>
<evidence type="ECO:0000259" key="3">
    <source>
        <dbReference type="PROSITE" id="PS50097"/>
    </source>
</evidence>
<organism evidence="4 5">
    <name type="scientific">Mytilus edulis</name>
    <name type="common">Blue mussel</name>
    <dbReference type="NCBI Taxonomy" id="6550"/>
    <lineage>
        <taxon>Eukaryota</taxon>
        <taxon>Metazoa</taxon>
        <taxon>Spiralia</taxon>
        <taxon>Lophotrochozoa</taxon>
        <taxon>Mollusca</taxon>
        <taxon>Bivalvia</taxon>
        <taxon>Autobranchia</taxon>
        <taxon>Pteriomorphia</taxon>
        <taxon>Mytilida</taxon>
        <taxon>Mytiloidea</taxon>
        <taxon>Mytilidae</taxon>
        <taxon>Mytilinae</taxon>
        <taxon>Mytilus</taxon>
    </lineage>
</organism>
<dbReference type="Pfam" id="PF00651">
    <property type="entry name" value="BTB"/>
    <property type="match status" value="1"/>
</dbReference>
<dbReference type="InterPro" id="IPR012983">
    <property type="entry name" value="PHR"/>
</dbReference>
<dbReference type="Gene3D" id="3.30.710.10">
    <property type="entry name" value="Potassium Channel Kv1.1, Chain A"/>
    <property type="match status" value="1"/>
</dbReference>
<dbReference type="Pfam" id="PF08005">
    <property type="entry name" value="PHR"/>
    <property type="match status" value="1"/>
</dbReference>
<accession>A0A8S3Q7Y3</accession>
<proteinExistence type="predicted"/>
<dbReference type="SUPFAM" id="SSF54695">
    <property type="entry name" value="POZ domain"/>
    <property type="match status" value="1"/>
</dbReference>
<dbReference type="AlphaFoldDB" id="A0A8S3Q7Y3"/>
<comment type="caution">
    <text evidence="4">The sequence shown here is derived from an EMBL/GenBank/DDBJ whole genome shotgun (WGS) entry which is preliminary data.</text>
</comment>
<keyword evidence="2" id="KW-0963">Cytoplasm</keyword>
<reference evidence="4" key="1">
    <citation type="submission" date="2021-03" db="EMBL/GenBank/DDBJ databases">
        <authorList>
            <person name="Bekaert M."/>
        </authorList>
    </citation>
    <scope>NUCLEOTIDE SEQUENCE</scope>
</reference>
<dbReference type="Gene3D" id="1.25.40.420">
    <property type="match status" value="1"/>
</dbReference>
<dbReference type="InterPro" id="IPR011333">
    <property type="entry name" value="SKP1/BTB/POZ_sf"/>
</dbReference>
<dbReference type="Pfam" id="PF07707">
    <property type="entry name" value="BACK"/>
    <property type="match status" value="1"/>
</dbReference>
<gene>
    <name evidence="4" type="ORF">MEDL_6628</name>
</gene>
<dbReference type="EMBL" id="CAJPWZ010000360">
    <property type="protein sequence ID" value="CAG2191384.1"/>
    <property type="molecule type" value="Genomic_DNA"/>
</dbReference>
<name>A0A8S3Q7Y3_MYTED</name>
<keyword evidence="5" id="KW-1185">Reference proteome</keyword>
<sequence length="505" mass="56895">MSPPKCQHVQHYQQGRKKCRKGSLCGIGDDAAVGAPGLPKSLRLLGIYTTVILCIYFPGVNERGHLDYFKRNLMAEPEGTVDWQDGKSLSECMTYMLEKEIMCDVTFRVGTDHSIIKAHKYMLASRSPVFYTMFEGSCPEKGEIIVTDINSATFKVLLKYIYSDVLDLSLDNIQEVLYGAEKYMLSTMKDECTSLLLSSVETSNAPGVFNVASHFHLEHLKLKSLEHIQKNATECLMAPNAIKMSKECMEAILRLDSIYCSETDICRFLIKWASHQCEAECKTASGENLRELTGPLLYLVRFPLVDKEYFAKEIAHSGLMNSEEVISVFSSHYGRKNEFFAESVRNSKLCYNKKDCTVWRHRSVASPWYKHTGIEYDALNVKVNRNIELKSVILFGPVGNVPVSVRDITVKILNDGGNEIFTQKYESCTQSSELQTVLLSEPIPINANNLFTIMVDSIKFDAYYGKQCKQKCRIDDIVITFENSPNCTTGTSVEQGQIAGIEFNA</sequence>
<evidence type="ECO:0000256" key="2">
    <source>
        <dbReference type="ARBA" id="ARBA00022490"/>
    </source>
</evidence>
<dbReference type="PANTHER" id="PTHR45774">
    <property type="entry name" value="BTB/POZ DOMAIN-CONTAINING"/>
    <property type="match status" value="1"/>
</dbReference>
<dbReference type="InterPro" id="IPR011705">
    <property type="entry name" value="BACK"/>
</dbReference>
<dbReference type="Proteomes" id="UP000683360">
    <property type="component" value="Unassembled WGS sequence"/>
</dbReference>
<dbReference type="SMART" id="SM00875">
    <property type="entry name" value="BACK"/>
    <property type="match status" value="1"/>
</dbReference>